<evidence type="ECO:0000313" key="9">
    <source>
        <dbReference type="Proteomes" id="UP001597280"/>
    </source>
</evidence>
<evidence type="ECO:0000256" key="6">
    <source>
        <dbReference type="RuleBase" id="RU363076"/>
    </source>
</evidence>
<dbReference type="RefSeq" id="WP_343904989.1">
    <property type="nucleotide sequence ID" value="NZ_BAAAIS010000003.1"/>
</dbReference>
<keyword evidence="5" id="KW-0472">Membrane</keyword>
<comment type="caution">
    <text evidence="8">The sequence shown here is derived from an EMBL/GenBank/DDBJ whole genome shotgun (WGS) entry which is preliminary data.</text>
</comment>
<dbReference type="Proteomes" id="UP001597280">
    <property type="component" value="Unassembled WGS sequence"/>
</dbReference>
<gene>
    <name evidence="8" type="ORF">ACFSDA_12095</name>
</gene>
<feature type="compositionally biased region" description="Low complexity" evidence="7">
    <location>
        <begin position="294"/>
        <end position="303"/>
    </location>
</feature>
<comment type="subcellular location">
    <subcellularLocation>
        <location evidence="6">Cell membrane</location>
        <topology evidence="6">Multi-pass membrane protein</topology>
    </subcellularLocation>
    <subcellularLocation>
        <location evidence="1">Membrane</location>
    </subcellularLocation>
</comment>
<evidence type="ECO:0000256" key="1">
    <source>
        <dbReference type="ARBA" id="ARBA00004370"/>
    </source>
</evidence>
<dbReference type="EMBL" id="JBHUFL010000003">
    <property type="protein sequence ID" value="MFD1835810.1"/>
    <property type="molecule type" value="Genomic_DNA"/>
</dbReference>
<evidence type="ECO:0000256" key="5">
    <source>
        <dbReference type="ARBA" id="ARBA00023136"/>
    </source>
</evidence>
<keyword evidence="9" id="KW-1185">Reference proteome</keyword>
<keyword evidence="3" id="KW-0812">Transmembrane</keyword>
<name>A0ABW4Q1D5_9MICO</name>
<evidence type="ECO:0000256" key="3">
    <source>
        <dbReference type="ARBA" id="ARBA00022692"/>
    </source>
</evidence>
<reference evidence="9" key="1">
    <citation type="journal article" date="2019" name="Int. J. Syst. Evol. Microbiol.">
        <title>The Global Catalogue of Microorganisms (GCM) 10K type strain sequencing project: providing services to taxonomists for standard genome sequencing and annotation.</title>
        <authorList>
            <consortium name="The Broad Institute Genomics Platform"/>
            <consortium name="The Broad Institute Genome Sequencing Center for Infectious Disease"/>
            <person name="Wu L."/>
            <person name="Ma J."/>
        </authorList>
    </citation>
    <scope>NUCLEOTIDE SEQUENCE [LARGE SCALE GENOMIC DNA]</scope>
    <source>
        <strain evidence="9">JCM 11650</strain>
    </source>
</reference>
<evidence type="ECO:0000256" key="2">
    <source>
        <dbReference type="ARBA" id="ARBA00007165"/>
    </source>
</evidence>
<evidence type="ECO:0000313" key="8">
    <source>
        <dbReference type="EMBL" id="MFD1835810.1"/>
    </source>
</evidence>
<dbReference type="PANTHER" id="PTHR23427">
    <property type="entry name" value="SURFEIT LOCUS PROTEIN"/>
    <property type="match status" value="1"/>
</dbReference>
<accession>A0ABW4Q1D5</accession>
<evidence type="ECO:0000256" key="7">
    <source>
        <dbReference type="SAM" id="MobiDB-lite"/>
    </source>
</evidence>
<evidence type="ECO:0000256" key="4">
    <source>
        <dbReference type="ARBA" id="ARBA00022989"/>
    </source>
</evidence>
<dbReference type="InterPro" id="IPR045214">
    <property type="entry name" value="Surf1/Surf4"/>
</dbReference>
<keyword evidence="4" id="KW-1133">Transmembrane helix</keyword>
<sequence length="344" mass="37097">MSGRSLRSRIILSRDTLVGLLIVLLCAAICVGLGLWQYGRFETKRDTAAVIAENYAADPVPLAEALPDPAQPLAANERWRVVEMTGSYCTDPECVLYVRNRPLNSQVGFWQLVPFTAEDGTTLLVVRGWVPAQETASQPLDPPAVPTGTTTVTVRMRPAEGTVDRQDPPGQVQTVTPDVIAAKLPADVGDSVVTGAYGELAAEDPEAARPQALESPDTSLGPHLSYAFQWWIFALFFPAALVYRTRKLIQDAESEEAVPADGARAGSRGAHEGEDGDRAEPAAPLDGSDGGAGSSEAVGEVGSPAPPAPRREHRPVTAEHDRRRRARRRSHDEEEEDALIDQQR</sequence>
<feature type="compositionally biased region" description="Acidic residues" evidence="7">
    <location>
        <begin position="333"/>
        <end position="344"/>
    </location>
</feature>
<dbReference type="PROSITE" id="PS50895">
    <property type="entry name" value="SURF1"/>
    <property type="match status" value="1"/>
</dbReference>
<dbReference type="CDD" id="cd06662">
    <property type="entry name" value="SURF1"/>
    <property type="match status" value="1"/>
</dbReference>
<dbReference type="InterPro" id="IPR002994">
    <property type="entry name" value="Surf1/Shy1"/>
</dbReference>
<comment type="similarity">
    <text evidence="2 6">Belongs to the SURF1 family.</text>
</comment>
<dbReference type="Pfam" id="PF02104">
    <property type="entry name" value="SURF1"/>
    <property type="match status" value="1"/>
</dbReference>
<keyword evidence="6" id="KW-1003">Cell membrane</keyword>
<feature type="region of interest" description="Disordered" evidence="7">
    <location>
        <begin position="252"/>
        <end position="344"/>
    </location>
</feature>
<feature type="compositionally biased region" description="Basic and acidic residues" evidence="7">
    <location>
        <begin position="269"/>
        <end position="280"/>
    </location>
</feature>
<dbReference type="PANTHER" id="PTHR23427:SF2">
    <property type="entry name" value="SURFEIT LOCUS PROTEIN 1"/>
    <property type="match status" value="1"/>
</dbReference>
<proteinExistence type="inferred from homology"/>
<organism evidence="8 9">
    <name type="scientific">Brachybacterium rhamnosum</name>
    <dbReference type="NCBI Taxonomy" id="173361"/>
    <lineage>
        <taxon>Bacteria</taxon>
        <taxon>Bacillati</taxon>
        <taxon>Actinomycetota</taxon>
        <taxon>Actinomycetes</taxon>
        <taxon>Micrococcales</taxon>
        <taxon>Dermabacteraceae</taxon>
        <taxon>Brachybacterium</taxon>
    </lineage>
</organism>
<protein>
    <recommendedName>
        <fullName evidence="6">SURF1-like protein</fullName>
    </recommendedName>
</protein>